<gene>
    <name evidence="2" type="ORF">NEZAVI_LOCUS12000</name>
</gene>
<name>A0A9P0MQE4_NEZVI</name>
<feature type="compositionally biased region" description="Polar residues" evidence="1">
    <location>
        <begin position="48"/>
        <end position="64"/>
    </location>
</feature>
<keyword evidence="3" id="KW-1185">Reference proteome</keyword>
<evidence type="ECO:0000313" key="3">
    <source>
        <dbReference type="Proteomes" id="UP001152798"/>
    </source>
</evidence>
<dbReference type="EMBL" id="OV725081">
    <property type="protein sequence ID" value="CAH1403388.1"/>
    <property type="molecule type" value="Genomic_DNA"/>
</dbReference>
<evidence type="ECO:0000256" key="1">
    <source>
        <dbReference type="SAM" id="MobiDB-lite"/>
    </source>
</evidence>
<feature type="region of interest" description="Disordered" evidence="1">
    <location>
        <begin position="137"/>
        <end position="157"/>
    </location>
</feature>
<feature type="region of interest" description="Disordered" evidence="1">
    <location>
        <begin position="1"/>
        <end position="72"/>
    </location>
</feature>
<dbReference type="AlphaFoldDB" id="A0A9P0MQE4"/>
<sequence>MTKTQKPKTLTTKKRTPAFVKLSKSDKPEPPKKEIREKPTLQPIPIQVTASNETASRTTTNSPRNQEKPCIISKPPPIHVKSILAKSRRVCRQRGGLCIILFCQRQISSILQAWPSGTLLVIHLLWVLPPTSRFGGNAHQQHQGLDRSTGQLHCHEL</sequence>
<proteinExistence type="predicted"/>
<organism evidence="2 3">
    <name type="scientific">Nezara viridula</name>
    <name type="common">Southern green stink bug</name>
    <name type="synonym">Cimex viridulus</name>
    <dbReference type="NCBI Taxonomy" id="85310"/>
    <lineage>
        <taxon>Eukaryota</taxon>
        <taxon>Metazoa</taxon>
        <taxon>Ecdysozoa</taxon>
        <taxon>Arthropoda</taxon>
        <taxon>Hexapoda</taxon>
        <taxon>Insecta</taxon>
        <taxon>Pterygota</taxon>
        <taxon>Neoptera</taxon>
        <taxon>Paraneoptera</taxon>
        <taxon>Hemiptera</taxon>
        <taxon>Heteroptera</taxon>
        <taxon>Panheteroptera</taxon>
        <taxon>Pentatomomorpha</taxon>
        <taxon>Pentatomoidea</taxon>
        <taxon>Pentatomidae</taxon>
        <taxon>Pentatominae</taxon>
        <taxon>Nezara</taxon>
    </lineage>
</organism>
<protein>
    <submittedName>
        <fullName evidence="2">Uncharacterized protein</fullName>
    </submittedName>
</protein>
<feature type="compositionally biased region" description="Low complexity" evidence="1">
    <location>
        <begin position="1"/>
        <end position="10"/>
    </location>
</feature>
<dbReference type="Proteomes" id="UP001152798">
    <property type="component" value="Chromosome 5"/>
</dbReference>
<feature type="compositionally biased region" description="Polar residues" evidence="1">
    <location>
        <begin position="138"/>
        <end position="151"/>
    </location>
</feature>
<feature type="compositionally biased region" description="Basic and acidic residues" evidence="1">
    <location>
        <begin position="23"/>
        <end position="39"/>
    </location>
</feature>
<reference evidence="2" key="1">
    <citation type="submission" date="2022-01" db="EMBL/GenBank/DDBJ databases">
        <authorList>
            <person name="King R."/>
        </authorList>
    </citation>
    <scope>NUCLEOTIDE SEQUENCE</scope>
</reference>
<evidence type="ECO:0000313" key="2">
    <source>
        <dbReference type="EMBL" id="CAH1403388.1"/>
    </source>
</evidence>
<accession>A0A9P0MQE4</accession>